<dbReference type="InterPro" id="IPR056924">
    <property type="entry name" value="SH3_Tf2-1"/>
</dbReference>
<dbReference type="Pfam" id="PF17921">
    <property type="entry name" value="Integrase_H2C2"/>
    <property type="match status" value="1"/>
</dbReference>
<keyword evidence="8 15" id="KW-0695">RNA-directed DNA polymerase</keyword>
<dbReference type="PROSITE" id="PS50158">
    <property type="entry name" value="ZF_CCHC"/>
    <property type="match status" value="1"/>
</dbReference>
<keyword evidence="16" id="KW-1185">Reference proteome</keyword>
<dbReference type="InterPro" id="IPR043128">
    <property type="entry name" value="Rev_trsase/Diguanyl_cyclase"/>
</dbReference>
<dbReference type="PANTHER" id="PTHR35046">
    <property type="entry name" value="ZINC KNUCKLE (CCHC-TYPE) FAMILY PROTEIN"/>
    <property type="match status" value="1"/>
</dbReference>
<evidence type="ECO:0000259" key="14">
    <source>
        <dbReference type="PROSITE" id="PS50994"/>
    </source>
</evidence>
<dbReference type="Pfam" id="PF24626">
    <property type="entry name" value="SH3_Tf2-1"/>
    <property type="match status" value="1"/>
</dbReference>
<dbReference type="GO" id="GO:0003676">
    <property type="term" value="F:nucleic acid binding"/>
    <property type="evidence" value="ECO:0007669"/>
    <property type="project" value="InterPro"/>
</dbReference>
<dbReference type="Proteomes" id="UP000233837">
    <property type="component" value="Unassembled WGS sequence"/>
</dbReference>
<feature type="domain" description="CCHC-type" evidence="12">
    <location>
        <begin position="371"/>
        <end position="386"/>
    </location>
</feature>
<keyword evidence="1" id="KW-0645">Protease</keyword>
<feature type="compositionally biased region" description="Basic and acidic residues" evidence="11">
    <location>
        <begin position="1"/>
        <end position="20"/>
    </location>
</feature>
<dbReference type="SUPFAM" id="SSF53098">
    <property type="entry name" value="Ribonuclease H-like"/>
    <property type="match status" value="1"/>
</dbReference>
<name>A0A2I0VI82_9ASPA</name>
<keyword evidence="3" id="KW-0548">Nucleotidyltransferase</keyword>
<feature type="domain" description="Integrase catalytic" evidence="14">
    <location>
        <begin position="1194"/>
        <end position="1357"/>
    </location>
</feature>
<dbReference type="InterPro" id="IPR041588">
    <property type="entry name" value="Integrase_H2C2"/>
</dbReference>
<dbReference type="CDD" id="cd01647">
    <property type="entry name" value="RT_LTR"/>
    <property type="match status" value="1"/>
</dbReference>
<dbReference type="SUPFAM" id="SSF56672">
    <property type="entry name" value="DNA/RNA polymerases"/>
    <property type="match status" value="1"/>
</dbReference>
<dbReference type="InterPro" id="IPR036875">
    <property type="entry name" value="Znf_CCHC_sf"/>
</dbReference>
<dbReference type="Pfam" id="PF00078">
    <property type="entry name" value="RVT_1"/>
    <property type="match status" value="1"/>
</dbReference>
<dbReference type="Gene3D" id="3.30.70.270">
    <property type="match status" value="2"/>
</dbReference>
<proteinExistence type="predicted"/>
<evidence type="ECO:0000256" key="4">
    <source>
        <dbReference type="ARBA" id="ARBA00022722"/>
    </source>
</evidence>
<dbReference type="InterPro" id="IPR001584">
    <property type="entry name" value="Integrase_cat-core"/>
</dbReference>
<evidence type="ECO:0000256" key="3">
    <source>
        <dbReference type="ARBA" id="ARBA00022695"/>
    </source>
</evidence>
<reference evidence="15 16" key="2">
    <citation type="journal article" date="2017" name="Nature">
        <title>The Apostasia genome and the evolution of orchids.</title>
        <authorList>
            <person name="Zhang G.Q."/>
            <person name="Liu K.W."/>
            <person name="Li Z."/>
            <person name="Lohaus R."/>
            <person name="Hsiao Y.Y."/>
            <person name="Niu S.C."/>
            <person name="Wang J.Y."/>
            <person name="Lin Y.C."/>
            <person name="Xu Q."/>
            <person name="Chen L.J."/>
            <person name="Yoshida K."/>
            <person name="Fujiwara S."/>
            <person name="Wang Z.W."/>
            <person name="Zhang Y.Q."/>
            <person name="Mitsuda N."/>
            <person name="Wang M."/>
            <person name="Liu G.H."/>
            <person name="Pecoraro L."/>
            <person name="Huang H.X."/>
            <person name="Xiao X.J."/>
            <person name="Lin M."/>
            <person name="Wu X.Y."/>
            <person name="Wu W.L."/>
            <person name="Chen Y.Y."/>
            <person name="Chang S.B."/>
            <person name="Sakamoto S."/>
            <person name="Ohme-Takagi M."/>
            <person name="Yagi M."/>
            <person name="Zeng S.J."/>
            <person name="Shen C.Y."/>
            <person name="Yeh C.M."/>
            <person name="Luo Y.B."/>
            <person name="Tsai W.C."/>
            <person name="Van de Peer Y."/>
            <person name="Liu Z.J."/>
        </authorList>
    </citation>
    <scope>NUCLEOTIDE SEQUENCE [LARGE SCALE GENOMIC DNA]</scope>
    <source>
        <tissue evidence="15">The whole plant</tissue>
    </source>
</reference>
<evidence type="ECO:0000256" key="1">
    <source>
        <dbReference type="ARBA" id="ARBA00022670"/>
    </source>
</evidence>
<accession>A0A2I0VI82</accession>
<dbReference type="InterPro" id="IPR021109">
    <property type="entry name" value="Peptidase_aspartic_dom_sf"/>
</dbReference>
<evidence type="ECO:0000256" key="2">
    <source>
        <dbReference type="ARBA" id="ARBA00022679"/>
    </source>
</evidence>
<dbReference type="SUPFAM" id="SSF57756">
    <property type="entry name" value="Retrovirus zinc finger-like domains"/>
    <property type="match status" value="1"/>
</dbReference>
<gene>
    <name evidence="15" type="ORF">MA16_Dca027342</name>
</gene>
<dbReference type="Gene3D" id="2.40.70.10">
    <property type="entry name" value="Acid Proteases"/>
    <property type="match status" value="1"/>
</dbReference>
<dbReference type="FunFam" id="3.30.420.10:FF:000032">
    <property type="entry name" value="Retrovirus-related Pol polyprotein from transposon 297-like Protein"/>
    <property type="match status" value="1"/>
</dbReference>
<evidence type="ECO:0000256" key="10">
    <source>
        <dbReference type="PROSITE-ProRule" id="PRU00047"/>
    </source>
</evidence>
<dbReference type="GO" id="GO:0006508">
    <property type="term" value="P:proteolysis"/>
    <property type="evidence" value="ECO:0007669"/>
    <property type="project" value="UniProtKB-KW"/>
</dbReference>
<dbReference type="FunFam" id="1.10.340.70:FF:000001">
    <property type="entry name" value="Retrovirus-related Pol polyprotein from transposon gypsy-like Protein"/>
    <property type="match status" value="1"/>
</dbReference>
<dbReference type="Gene3D" id="3.10.10.10">
    <property type="entry name" value="HIV Type 1 Reverse Transcriptase, subunit A, domain 1"/>
    <property type="match status" value="1"/>
</dbReference>
<dbReference type="Gene3D" id="3.30.420.10">
    <property type="entry name" value="Ribonuclease H-like superfamily/Ribonuclease H"/>
    <property type="match status" value="1"/>
</dbReference>
<dbReference type="GO" id="GO:0003964">
    <property type="term" value="F:RNA-directed DNA polymerase activity"/>
    <property type="evidence" value="ECO:0007669"/>
    <property type="project" value="UniProtKB-KW"/>
</dbReference>
<evidence type="ECO:0000259" key="12">
    <source>
        <dbReference type="PROSITE" id="PS50158"/>
    </source>
</evidence>
<dbReference type="InterPro" id="IPR005162">
    <property type="entry name" value="Retrotrans_gag_dom"/>
</dbReference>
<evidence type="ECO:0000256" key="6">
    <source>
        <dbReference type="ARBA" id="ARBA00022759"/>
    </source>
</evidence>
<reference evidence="15 16" key="1">
    <citation type="journal article" date="2016" name="Sci. Rep.">
        <title>The Dendrobium catenatum Lindl. genome sequence provides insights into polysaccharide synthase, floral development and adaptive evolution.</title>
        <authorList>
            <person name="Zhang G.Q."/>
            <person name="Xu Q."/>
            <person name="Bian C."/>
            <person name="Tsai W.C."/>
            <person name="Yeh C.M."/>
            <person name="Liu K.W."/>
            <person name="Yoshida K."/>
            <person name="Zhang L.S."/>
            <person name="Chang S.B."/>
            <person name="Chen F."/>
            <person name="Shi Y."/>
            <person name="Su Y.Y."/>
            <person name="Zhang Y.Q."/>
            <person name="Chen L.J."/>
            <person name="Yin Y."/>
            <person name="Lin M."/>
            <person name="Huang H."/>
            <person name="Deng H."/>
            <person name="Wang Z.W."/>
            <person name="Zhu S.L."/>
            <person name="Zhao X."/>
            <person name="Deng C."/>
            <person name="Niu S.C."/>
            <person name="Huang J."/>
            <person name="Wang M."/>
            <person name="Liu G.H."/>
            <person name="Yang H.J."/>
            <person name="Xiao X.J."/>
            <person name="Hsiao Y.Y."/>
            <person name="Wu W.L."/>
            <person name="Chen Y.Y."/>
            <person name="Mitsuda N."/>
            <person name="Ohme-Takagi M."/>
            <person name="Luo Y.B."/>
            <person name="Van de Peer Y."/>
            <person name="Liu Z.J."/>
        </authorList>
    </citation>
    <scope>NUCLEOTIDE SEQUENCE [LARGE SCALE GENOMIC DNA]</scope>
    <source>
        <tissue evidence="15">The whole plant</tissue>
    </source>
</reference>
<keyword evidence="10" id="KW-0479">Metal-binding</keyword>
<dbReference type="CDD" id="cd09274">
    <property type="entry name" value="RNase_HI_RT_Ty3"/>
    <property type="match status" value="1"/>
</dbReference>
<keyword evidence="2" id="KW-0808">Transferase</keyword>
<feature type="compositionally biased region" description="Polar residues" evidence="11">
    <location>
        <begin position="310"/>
        <end position="352"/>
    </location>
</feature>
<evidence type="ECO:0000256" key="5">
    <source>
        <dbReference type="ARBA" id="ARBA00022750"/>
    </source>
</evidence>
<evidence type="ECO:0000256" key="9">
    <source>
        <dbReference type="ARBA" id="ARBA00023125"/>
    </source>
</evidence>
<evidence type="ECO:0000256" key="8">
    <source>
        <dbReference type="ARBA" id="ARBA00022918"/>
    </source>
</evidence>
<keyword evidence="5" id="KW-0064">Aspartyl protease</keyword>
<evidence type="ECO:0000313" key="15">
    <source>
        <dbReference type="EMBL" id="PKU63120.1"/>
    </source>
</evidence>
<dbReference type="GO" id="GO:0008233">
    <property type="term" value="F:peptidase activity"/>
    <property type="evidence" value="ECO:0007669"/>
    <property type="project" value="UniProtKB-KW"/>
</dbReference>
<dbReference type="GO" id="GO:0004519">
    <property type="term" value="F:endonuclease activity"/>
    <property type="evidence" value="ECO:0007669"/>
    <property type="project" value="UniProtKB-KW"/>
</dbReference>
<dbReference type="PANTHER" id="PTHR35046:SF26">
    <property type="entry name" value="RNA-DIRECTED DNA POLYMERASE"/>
    <property type="match status" value="1"/>
</dbReference>
<keyword evidence="4" id="KW-0540">Nuclease</keyword>
<dbReference type="CDD" id="cd00303">
    <property type="entry name" value="retropepsin_like"/>
    <property type="match status" value="1"/>
</dbReference>
<dbReference type="Gene3D" id="1.10.340.70">
    <property type="match status" value="1"/>
</dbReference>
<keyword evidence="7" id="KW-0378">Hydrolase</keyword>
<dbReference type="PROSITE" id="PS50878">
    <property type="entry name" value="RT_POL"/>
    <property type="match status" value="1"/>
</dbReference>
<dbReference type="Pfam" id="PF03732">
    <property type="entry name" value="Retrotrans_gag"/>
    <property type="match status" value="1"/>
</dbReference>
<feature type="region of interest" description="Disordered" evidence="11">
    <location>
        <begin position="1"/>
        <end position="21"/>
    </location>
</feature>
<evidence type="ECO:0000256" key="7">
    <source>
        <dbReference type="ARBA" id="ARBA00022801"/>
    </source>
</evidence>
<dbReference type="Pfam" id="PF17919">
    <property type="entry name" value="RT_RNaseH_2"/>
    <property type="match status" value="1"/>
</dbReference>
<dbReference type="GO" id="GO:0008270">
    <property type="term" value="F:zinc ion binding"/>
    <property type="evidence" value="ECO:0007669"/>
    <property type="project" value="UniProtKB-KW"/>
</dbReference>
<sequence>MAESSRRAAPDDDRSSDDWRTAVNSISREVAELAAEFRRFTVETKREIQALRQRSGVPTDIPRNDREDVSLERRNRMTAERMPRRIPAAYSDYSDSDADDGLQGGFEPFEHTDRGFGERLGARPARDRHSNHHGEFRVKLDIPFFEGRLHIEDYLDWERAVETFFDYMEIPPEKQVKYVACRLKGGASAWWMQLQQNRQREGKGPVRNWYRMKQMMRGHFLPTDYEQMLYLQYQHCVQGARSVSGYTEEFYRLSARNNLRESDNQLVARYTGGLKESLQDKLQLNSLWTLSQAVNFALKAELQLSKQSKNYSNRRQLVDPSTESRQYSQPKLMSPVSATNSQPTPASDSQTAARPRPPPRNNPYAKPTTLKCFRCFQPGHKSNECPTRPQLQIVEGDNEEGVEYNPDTNDDVFEELTPDEGEAVVCILERLLLAPRQPTTSQRNAIFRTRCTIGGRVCELLIDNGCTENVVSRSLVQALQLKTTKNPQPYKISWVKKGVEISITDMCRVNFSIGKSYVCEVLCDVIDMDVCHLILGRPWQYDNGAIYDCRYNTYSFEWKGRKLKLLPHPAASHSNVAKDKAVLNLVSGAALLADSAPCIYALVSVDLGPNQMQTPTLPQIDELLREFQDIMPSELPPELPPIHMIQHQIDLVPGANLPNLPHYRMSPKEHELLQEMVDDLLRQKLIQPSLSPCAVPALLVPKKDNKWRMCIDSRAINKITTKYRFPVPRIEDMLDKLAGSRVFSKLDLRSGYHQIRIRPGDEWKTAFKTKQGLFEWRVMPFGLCNAPATFMHLMTEVLKDHHNRFCVVYFDDILIYSSSFEDHIGHLTKVLQTLREHHLYLNSSKCEFATAQVYFLGFIVSADGVATDPRKILAIRDWPIPRTMFDVRSFHGLANFYRRFIRGFSIIMAPIMDCLKAKQLHWNESCQRSWDTIKEALSSAPVLALPNFDLPFQVDTDASTIGIGAVLSQSDRPIEFFSEKLSTARQKWTVYEQELYAVVRALKHWEHYLLHQEFILSSDHKALQFLNSQKTINRMHARWILFLQKFTFVLKHKSGNQNRVADALSRRTALLTQLQTELTGLECLQELYSEDPDFAIPWQQCAASQPTADYSVRHGYLFKGNALCIPDSSYRQQLIKEAHAGGLAAHLGREKTIQQLKARFFWPKLHRDVSRFVERCAVCQEFKGNKQNAGLYMPLSVPDSIWEDISIDFVLGLPRTQRGADSIMVVVDRFSKMAHFVACRKSLDAVNVARLFFNEIVRLHGLPRSITSDRDVKFVSHFWRELWKRLHTSLNLSSAYHPQSDGQTEVINKTLGNMLRCLVQHQPKQWENALSQAEFAYNSMPNRSTGQCPFAIVYTKAPNHLFDIAVLPKCANKSATALTDQCQSVLDEVRMKLITSNSTYKKAADLHRRHVSFQPGDLVLIRLRKDRFPAGANSKLSPRKFGPVPILKRINDNAYVVDLPDTMHTSKTFNVEDLFPYHPPDDAGSSHIQVEPEISIAGGT</sequence>
<feature type="domain" description="Reverse transcriptase" evidence="13">
    <location>
        <begin position="681"/>
        <end position="860"/>
    </location>
</feature>
<dbReference type="InterPro" id="IPR036397">
    <property type="entry name" value="RNaseH_sf"/>
</dbReference>
<dbReference type="InterPro" id="IPR043502">
    <property type="entry name" value="DNA/RNA_pol_sf"/>
</dbReference>
<dbReference type="InterPro" id="IPR000477">
    <property type="entry name" value="RT_dom"/>
</dbReference>
<organism evidence="15 16">
    <name type="scientific">Dendrobium catenatum</name>
    <dbReference type="NCBI Taxonomy" id="906689"/>
    <lineage>
        <taxon>Eukaryota</taxon>
        <taxon>Viridiplantae</taxon>
        <taxon>Streptophyta</taxon>
        <taxon>Embryophyta</taxon>
        <taxon>Tracheophyta</taxon>
        <taxon>Spermatophyta</taxon>
        <taxon>Magnoliopsida</taxon>
        <taxon>Liliopsida</taxon>
        <taxon>Asparagales</taxon>
        <taxon>Orchidaceae</taxon>
        <taxon>Epidendroideae</taxon>
        <taxon>Malaxideae</taxon>
        <taxon>Dendrobiinae</taxon>
        <taxon>Dendrobium</taxon>
    </lineage>
</organism>
<dbReference type="FunFam" id="3.10.10.10:FF:000007">
    <property type="entry name" value="Retrovirus-related Pol polyprotein from transposon 17.6-like Protein"/>
    <property type="match status" value="1"/>
</dbReference>
<keyword evidence="6" id="KW-0255">Endonuclease</keyword>
<protein>
    <submittedName>
        <fullName evidence="15">RNA-directed DNA polymerase</fullName>
    </submittedName>
</protein>
<dbReference type="InterPro" id="IPR012337">
    <property type="entry name" value="RNaseH-like_sf"/>
</dbReference>
<feature type="region of interest" description="Disordered" evidence="11">
    <location>
        <begin position="310"/>
        <end position="366"/>
    </location>
</feature>
<evidence type="ECO:0000256" key="11">
    <source>
        <dbReference type="SAM" id="MobiDB-lite"/>
    </source>
</evidence>
<dbReference type="PROSITE" id="PS50994">
    <property type="entry name" value="INTEGRASE"/>
    <property type="match status" value="1"/>
</dbReference>
<evidence type="ECO:0000313" key="16">
    <source>
        <dbReference type="Proteomes" id="UP000233837"/>
    </source>
</evidence>
<dbReference type="InterPro" id="IPR041577">
    <property type="entry name" value="RT_RNaseH_2"/>
</dbReference>
<dbReference type="FunFam" id="3.30.70.270:FF:000020">
    <property type="entry name" value="Transposon Tf2-6 polyprotein-like Protein"/>
    <property type="match status" value="1"/>
</dbReference>
<dbReference type="SMART" id="SM00343">
    <property type="entry name" value="ZnF_C2HC"/>
    <property type="match status" value="1"/>
</dbReference>
<dbReference type="EMBL" id="KZ503526">
    <property type="protein sequence ID" value="PKU63120.1"/>
    <property type="molecule type" value="Genomic_DNA"/>
</dbReference>
<keyword evidence="9" id="KW-0238">DNA-binding</keyword>
<keyword evidence="10" id="KW-0863">Zinc-finger</keyword>
<dbReference type="InterPro" id="IPR001878">
    <property type="entry name" value="Znf_CCHC"/>
</dbReference>
<evidence type="ECO:0000259" key="13">
    <source>
        <dbReference type="PROSITE" id="PS50878"/>
    </source>
</evidence>
<keyword evidence="10" id="KW-0862">Zinc</keyword>
<dbReference type="GO" id="GO:0015074">
    <property type="term" value="P:DNA integration"/>
    <property type="evidence" value="ECO:0007669"/>
    <property type="project" value="InterPro"/>
</dbReference>